<dbReference type="Gene3D" id="3.90.850.10">
    <property type="entry name" value="Fumarylacetoacetase-like, C-terminal domain"/>
    <property type="match status" value="1"/>
</dbReference>
<dbReference type="EMBL" id="BMZQ01000006">
    <property type="protein sequence ID" value="GHD23650.1"/>
    <property type="molecule type" value="Genomic_DNA"/>
</dbReference>
<proteinExistence type="predicted"/>
<keyword evidence="4" id="KW-1185">Reference proteome</keyword>
<reference evidence="3" key="1">
    <citation type="journal article" date="2014" name="Int. J. Syst. Evol. Microbiol.">
        <title>Complete genome sequence of Corynebacterium casei LMG S-19264T (=DSM 44701T), isolated from a smear-ripened cheese.</title>
        <authorList>
            <consortium name="US DOE Joint Genome Institute (JGI-PGF)"/>
            <person name="Walter F."/>
            <person name="Albersmeier A."/>
            <person name="Kalinowski J."/>
            <person name="Ruckert C."/>
        </authorList>
    </citation>
    <scope>NUCLEOTIDE SEQUENCE</scope>
    <source>
        <strain evidence="3">KCTC 42249</strain>
    </source>
</reference>
<dbReference type="GO" id="GO:0005737">
    <property type="term" value="C:cytoplasm"/>
    <property type="evidence" value="ECO:0007669"/>
    <property type="project" value="TreeGrafter"/>
</dbReference>
<evidence type="ECO:0000313" key="3">
    <source>
        <dbReference type="EMBL" id="GHD23650.1"/>
    </source>
</evidence>
<dbReference type="Proteomes" id="UP000630142">
    <property type="component" value="Unassembled WGS sequence"/>
</dbReference>
<evidence type="ECO:0000256" key="1">
    <source>
        <dbReference type="ARBA" id="ARBA00023239"/>
    </source>
</evidence>
<dbReference type="InterPro" id="IPR050772">
    <property type="entry name" value="Hydratase-Decarb/MhpD_sf"/>
</dbReference>
<evidence type="ECO:0000313" key="4">
    <source>
        <dbReference type="Proteomes" id="UP000630142"/>
    </source>
</evidence>
<dbReference type="PANTHER" id="PTHR30143:SF0">
    <property type="entry name" value="2-KETO-4-PENTENOATE HYDRATASE"/>
    <property type="match status" value="1"/>
</dbReference>
<dbReference type="Pfam" id="PF01557">
    <property type="entry name" value="FAA_hydrolase"/>
    <property type="match status" value="1"/>
</dbReference>
<feature type="domain" description="Fumarylacetoacetase-like C-terminal" evidence="2">
    <location>
        <begin position="134"/>
        <end position="275"/>
    </location>
</feature>
<evidence type="ECO:0000259" key="2">
    <source>
        <dbReference type="Pfam" id="PF01557"/>
    </source>
</evidence>
<organism evidence="3 4">
    <name type="scientific">Tianweitania populi</name>
    <dbReference type="NCBI Taxonomy" id="1607949"/>
    <lineage>
        <taxon>Bacteria</taxon>
        <taxon>Pseudomonadati</taxon>
        <taxon>Pseudomonadota</taxon>
        <taxon>Alphaproteobacteria</taxon>
        <taxon>Hyphomicrobiales</taxon>
        <taxon>Phyllobacteriaceae</taxon>
        <taxon>Tianweitania</taxon>
    </lineage>
</organism>
<name>A0A8J3DT60_9HYPH</name>
<dbReference type="GO" id="GO:0008684">
    <property type="term" value="F:2-oxopent-4-enoate hydratase activity"/>
    <property type="evidence" value="ECO:0007669"/>
    <property type="project" value="TreeGrafter"/>
</dbReference>
<keyword evidence="1" id="KW-0456">Lyase</keyword>
<sequence length="285" mass="31510">MSLRPPIDPKEEHLMTALNLDKIARDVKSAQDYVAELQPVTEGHPDFDLPAAYDVAGRLHHRRIAEGARVAGRKIGFTNPDMWTLFGVSEPVWGYVYDHTLTECPEAVMRFDLKKLCQPRIEPEIILHFREAPAVGAREPEILRCIDWIAHGIEIVQSHFPDWKFKASDTVADNGLHGALIIGPHIDVDQLGDNLPSDLETFSLELSCDGEVKEKGYGRNVLGSPLTAVAHLLKLLHSQGDVAPIKAGEVITTGTITKAYPIKPGERWSTRLDGIALSGFELTFA</sequence>
<comment type="caution">
    <text evidence="3">The sequence shown here is derived from an EMBL/GenBank/DDBJ whole genome shotgun (WGS) entry which is preliminary data.</text>
</comment>
<dbReference type="SUPFAM" id="SSF56529">
    <property type="entry name" value="FAH"/>
    <property type="match status" value="1"/>
</dbReference>
<dbReference type="PANTHER" id="PTHR30143">
    <property type="entry name" value="ACID HYDRATASE"/>
    <property type="match status" value="1"/>
</dbReference>
<gene>
    <name evidence="3" type="ORF">GCM10016234_39040</name>
</gene>
<reference evidence="3" key="2">
    <citation type="submission" date="2020-09" db="EMBL/GenBank/DDBJ databases">
        <authorList>
            <person name="Sun Q."/>
            <person name="Kim S."/>
        </authorList>
    </citation>
    <scope>NUCLEOTIDE SEQUENCE</scope>
    <source>
        <strain evidence="3">KCTC 42249</strain>
    </source>
</reference>
<protein>
    <submittedName>
        <fullName evidence="3">Putative hydratase/decarboxylase</fullName>
    </submittedName>
</protein>
<accession>A0A8J3DT60</accession>
<dbReference type="InterPro" id="IPR011234">
    <property type="entry name" value="Fumarylacetoacetase-like_C"/>
</dbReference>
<dbReference type="AlphaFoldDB" id="A0A8J3DT60"/>
<dbReference type="InterPro" id="IPR036663">
    <property type="entry name" value="Fumarylacetoacetase_C_sf"/>
</dbReference>